<proteinExistence type="predicted"/>
<keyword evidence="3" id="KW-1185">Reference proteome</keyword>
<comment type="caution">
    <text evidence="2">The sequence shown here is derived from an EMBL/GenBank/DDBJ whole genome shotgun (WGS) entry which is preliminary data.</text>
</comment>
<organism evidence="2 3">
    <name type="scientific">Batillaria attramentaria</name>
    <dbReference type="NCBI Taxonomy" id="370345"/>
    <lineage>
        <taxon>Eukaryota</taxon>
        <taxon>Metazoa</taxon>
        <taxon>Spiralia</taxon>
        <taxon>Lophotrochozoa</taxon>
        <taxon>Mollusca</taxon>
        <taxon>Gastropoda</taxon>
        <taxon>Caenogastropoda</taxon>
        <taxon>Sorbeoconcha</taxon>
        <taxon>Cerithioidea</taxon>
        <taxon>Batillariidae</taxon>
        <taxon>Batillaria</taxon>
    </lineage>
</organism>
<evidence type="ECO:0000256" key="1">
    <source>
        <dbReference type="SAM" id="MobiDB-lite"/>
    </source>
</evidence>
<name>A0ABD0LGE9_9CAEN</name>
<accession>A0ABD0LGE9</accession>
<dbReference type="EMBL" id="JACVVK020000052">
    <property type="protein sequence ID" value="KAK7498198.1"/>
    <property type="molecule type" value="Genomic_DNA"/>
</dbReference>
<evidence type="ECO:0000313" key="3">
    <source>
        <dbReference type="Proteomes" id="UP001519460"/>
    </source>
</evidence>
<dbReference type="Proteomes" id="UP001519460">
    <property type="component" value="Unassembled WGS sequence"/>
</dbReference>
<sequence length="71" mass="7707">MPVQPTEAVSRATGVVDAEGQPPDKDRLGTRSNSQSKPPSIIIPRINTQNYRGFVLDPHMDSSLLQYLGTG</sequence>
<feature type="region of interest" description="Disordered" evidence="1">
    <location>
        <begin position="1"/>
        <end position="41"/>
    </location>
</feature>
<evidence type="ECO:0000313" key="2">
    <source>
        <dbReference type="EMBL" id="KAK7498198.1"/>
    </source>
</evidence>
<protein>
    <submittedName>
        <fullName evidence="2">Uncharacterized protein</fullName>
    </submittedName>
</protein>
<dbReference type="AlphaFoldDB" id="A0ABD0LGE9"/>
<gene>
    <name evidence="2" type="ORF">BaRGS_00010458</name>
</gene>
<reference evidence="2 3" key="1">
    <citation type="journal article" date="2023" name="Sci. Data">
        <title>Genome assembly of the Korean intertidal mud-creeper Batillaria attramentaria.</title>
        <authorList>
            <person name="Patra A.K."/>
            <person name="Ho P.T."/>
            <person name="Jun S."/>
            <person name="Lee S.J."/>
            <person name="Kim Y."/>
            <person name="Won Y.J."/>
        </authorList>
    </citation>
    <scope>NUCLEOTIDE SEQUENCE [LARGE SCALE GENOMIC DNA]</scope>
    <source>
        <strain evidence="2">Wonlab-2016</strain>
    </source>
</reference>